<dbReference type="Gene3D" id="3.30.70.20">
    <property type="match status" value="2"/>
</dbReference>
<sequence>MKILVKNDDLCIGCGACEEVCSTAYFKENNIEKSCIQVEKGEDNKINVCNQCGVCIDICPVMVIGRNKSGVVRINKRDCVGCFMCVGFCPELSMRQHDDYIEPFKCVACGLCARKCPTAAIAIEDVEKEGKEKL</sequence>
<dbReference type="CDD" id="cd16372">
    <property type="entry name" value="DMSOR_beta_like"/>
    <property type="match status" value="1"/>
</dbReference>
<evidence type="ECO:0000313" key="5">
    <source>
        <dbReference type="EMBL" id="KAB3531035.1"/>
    </source>
</evidence>
<dbReference type="EMBL" id="WBZC01000061">
    <property type="protein sequence ID" value="KAB3531035.1"/>
    <property type="molecule type" value="Genomic_DNA"/>
</dbReference>
<dbReference type="Pfam" id="PF00037">
    <property type="entry name" value="Fer4"/>
    <property type="match status" value="2"/>
</dbReference>
<dbReference type="RefSeq" id="WP_151862096.1">
    <property type="nucleotide sequence ID" value="NZ_WBZC01000061.1"/>
</dbReference>
<dbReference type="GO" id="GO:0051536">
    <property type="term" value="F:iron-sulfur cluster binding"/>
    <property type="evidence" value="ECO:0007669"/>
    <property type="project" value="UniProtKB-KW"/>
</dbReference>
<dbReference type="InterPro" id="IPR017900">
    <property type="entry name" value="4Fe4S_Fe_S_CS"/>
</dbReference>
<dbReference type="PANTHER" id="PTHR43122">
    <property type="entry name" value="FERREDOXIN SUBUNIT OF PYRUVATE:FLAVODOXIN OXIDOREDUCTASE-RELATED"/>
    <property type="match status" value="1"/>
</dbReference>
<evidence type="ECO:0000256" key="1">
    <source>
        <dbReference type="ARBA" id="ARBA00022723"/>
    </source>
</evidence>
<dbReference type="PROSITE" id="PS00198">
    <property type="entry name" value="4FE4S_FER_1"/>
    <property type="match status" value="1"/>
</dbReference>
<dbReference type="Proteomes" id="UP000432715">
    <property type="component" value="Unassembled WGS sequence"/>
</dbReference>
<evidence type="ECO:0000256" key="3">
    <source>
        <dbReference type="ARBA" id="ARBA00023014"/>
    </source>
</evidence>
<feature type="domain" description="4Fe-4S ferredoxin-type" evidence="4">
    <location>
        <begin position="39"/>
        <end position="69"/>
    </location>
</feature>
<evidence type="ECO:0000313" key="6">
    <source>
        <dbReference type="Proteomes" id="UP000432715"/>
    </source>
</evidence>
<comment type="caution">
    <text evidence="5">The sequence shown here is derived from an EMBL/GenBank/DDBJ whole genome shotgun (WGS) entry which is preliminary data.</text>
</comment>
<dbReference type="GO" id="GO:0046872">
    <property type="term" value="F:metal ion binding"/>
    <property type="evidence" value="ECO:0007669"/>
    <property type="project" value="UniProtKB-KW"/>
</dbReference>
<feature type="domain" description="4Fe-4S ferredoxin-type" evidence="4">
    <location>
        <begin position="70"/>
        <end position="90"/>
    </location>
</feature>
<evidence type="ECO:0000256" key="2">
    <source>
        <dbReference type="ARBA" id="ARBA00023004"/>
    </source>
</evidence>
<dbReference type="PANTHER" id="PTHR43122:SF1">
    <property type="entry name" value="IRON-SULFUR-BINDING PROTEIN"/>
    <property type="match status" value="1"/>
</dbReference>
<protein>
    <submittedName>
        <fullName evidence="5">Aldehyde:ferredoxin oxidoreductase</fullName>
    </submittedName>
</protein>
<dbReference type="SUPFAM" id="SSF54862">
    <property type="entry name" value="4Fe-4S ferredoxins"/>
    <property type="match status" value="1"/>
</dbReference>
<reference evidence="5 6" key="1">
    <citation type="submission" date="2019-10" db="EMBL/GenBank/DDBJ databases">
        <title>Alkaliphilus serpentinus sp. nov. and Alkaliphilus pronyensis sp. nov., two novel anaerobic alkaliphilic species isolated from the serpentinized-hosted hydrothermal field of the Prony Bay (New Caledonia).</title>
        <authorList>
            <person name="Postec A."/>
        </authorList>
    </citation>
    <scope>NUCLEOTIDE SEQUENCE [LARGE SCALE GENOMIC DNA]</scope>
    <source>
        <strain evidence="5 6">LacV</strain>
    </source>
</reference>
<organism evidence="5 6">
    <name type="scientific">Alkaliphilus pronyensis</name>
    <dbReference type="NCBI Taxonomy" id="1482732"/>
    <lineage>
        <taxon>Bacteria</taxon>
        <taxon>Bacillati</taxon>
        <taxon>Bacillota</taxon>
        <taxon>Clostridia</taxon>
        <taxon>Peptostreptococcales</taxon>
        <taxon>Natronincolaceae</taxon>
        <taxon>Alkaliphilus</taxon>
    </lineage>
</organism>
<keyword evidence="2" id="KW-0408">Iron</keyword>
<accession>A0A6I0EW42</accession>
<dbReference type="InterPro" id="IPR017896">
    <property type="entry name" value="4Fe4S_Fe-S-bd"/>
</dbReference>
<dbReference type="OrthoDB" id="9810688at2"/>
<name>A0A6I0EW42_9FIRM</name>
<keyword evidence="3" id="KW-0411">Iron-sulfur</keyword>
<dbReference type="AlphaFoldDB" id="A0A6I0EW42"/>
<feature type="domain" description="4Fe-4S ferredoxin-type" evidence="4">
    <location>
        <begin position="1"/>
        <end position="31"/>
    </location>
</feature>
<dbReference type="Pfam" id="PF13237">
    <property type="entry name" value="Fer4_10"/>
    <property type="match status" value="1"/>
</dbReference>
<keyword evidence="1" id="KW-0479">Metal-binding</keyword>
<proteinExistence type="predicted"/>
<feature type="domain" description="4Fe-4S ferredoxin-type" evidence="4">
    <location>
        <begin position="97"/>
        <end position="126"/>
    </location>
</feature>
<evidence type="ECO:0000259" key="4">
    <source>
        <dbReference type="PROSITE" id="PS51379"/>
    </source>
</evidence>
<gene>
    <name evidence="5" type="ORF">F8154_13235</name>
</gene>
<keyword evidence="6" id="KW-1185">Reference proteome</keyword>
<dbReference type="PROSITE" id="PS51379">
    <property type="entry name" value="4FE4S_FER_2"/>
    <property type="match status" value="4"/>
</dbReference>